<accession>A0A9P7YM45</accession>
<comment type="caution">
    <text evidence="2">The sequence shown here is derived from an EMBL/GenBank/DDBJ whole genome shotgun (WGS) entry which is preliminary data.</text>
</comment>
<sequence>MRRIPNHRFSLAKDRTVTPFESVLDSIKQHMPNPLKRTTGRQESLRGKSPVSSLKLFMGSKSKKGEDRNDLGDTPKGHRQETGFTRQSNGKRNQIRDRNEDWTSAIPESKQDDETSEGEGSSDAQADLDLDPYLARVKDLNMKLEASRTAVEHTLGFYTQHQREIQKIDSTRQQLKEMREKCIAYGNTISGLQRLEREKEQEADRLLQFQEKKTKLESEQDKRYAKRVEDLEKEMKKSQDDDRKKISDLQAKNNELVQDLEKERRKLKAAEKSYKDIEKLRSLSEAEAEMLSQKLKVAENEFGLDAQSTEYL</sequence>
<dbReference type="Proteomes" id="UP000824998">
    <property type="component" value="Unassembled WGS sequence"/>
</dbReference>
<feature type="compositionally biased region" description="Basic and acidic residues" evidence="1">
    <location>
        <begin position="63"/>
        <end position="81"/>
    </location>
</feature>
<gene>
    <name evidence="2" type="ORF">BJ875DRAFT_526516</name>
</gene>
<evidence type="ECO:0000313" key="2">
    <source>
        <dbReference type="EMBL" id="KAG9236199.1"/>
    </source>
</evidence>
<dbReference type="EMBL" id="MU251412">
    <property type="protein sequence ID" value="KAG9236199.1"/>
    <property type="molecule type" value="Genomic_DNA"/>
</dbReference>
<dbReference type="OrthoDB" id="5380572at2759"/>
<evidence type="ECO:0000256" key="1">
    <source>
        <dbReference type="SAM" id="MobiDB-lite"/>
    </source>
</evidence>
<feature type="compositionally biased region" description="Polar residues" evidence="1">
    <location>
        <begin position="82"/>
        <end position="92"/>
    </location>
</feature>
<proteinExistence type="predicted"/>
<protein>
    <submittedName>
        <fullName evidence="2">Uncharacterized protein</fullName>
    </submittedName>
</protein>
<name>A0A9P7YM45_9HELO</name>
<dbReference type="AlphaFoldDB" id="A0A9P7YM45"/>
<keyword evidence="3" id="KW-1185">Reference proteome</keyword>
<organism evidence="2 3">
    <name type="scientific">Amylocarpus encephaloides</name>
    <dbReference type="NCBI Taxonomy" id="45428"/>
    <lineage>
        <taxon>Eukaryota</taxon>
        <taxon>Fungi</taxon>
        <taxon>Dikarya</taxon>
        <taxon>Ascomycota</taxon>
        <taxon>Pezizomycotina</taxon>
        <taxon>Leotiomycetes</taxon>
        <taxon>Helotiales</taxon>
        <taxon>Helotiales incertae sedis</taxon>
        <taxon>Amylocarpus</taxon>
    </lineage>
</organism>
<feature type="region of interest" description="Disordered" evidence="1">
    <location>
        <begin position="231"/>
        <end position="254"/>
    </location>
</feature>
<feature type="region of interest" description="Disordered" evidence="1">
    <location>
        <begin position="25"/>
        <end position="130"/>
    </location>
</feature>
<reference evidence="2" key="1">
    <citation type="journal article" date="2021" name="IMA Fungus">
        <title>Genomic characterization of three marine fungi, including Emericellopsis atlantica sp. nov. with signatures of a generalist lifestyle and marine biomass degradation.</title>
        <authorList>
            <person name="Hagestad O.C."/>
            <person name="Hou L."/>
            <person name="Andersen J.H."/>
            <person name="Hansen E.H."/>
            <person name="Altermark B."/>
            <person name="Li C."/>
            <person name="Kuhnert E."/>
            <person name="Cox R.J."/>
            <person name="Crous P.W."/>
            <person name="Spatafora J.W."/>
            <person name="Lail K."/>
            <person name="Amirebrahimi M."/>
            <person name="Lipzen A."/>
            <person name="Pangilinan J."/>
            <person name="Andreopoulos W."/>
            <person name="Hayes R.D."/>
            <person name="Ng V."/>
            <person name="Grigoriev I.V."/>
            <person name="Jackson S.A."/>
            <person name="Sutton T.D.S."/>
            <person name="Dobson A.D.W."/>
            <person name="Rama T."/>
        </authorList>
    </citation>
    <scope>NUCLEOTIDE SEQUENCE</scope>
    <source>
        <strain evidence="2">TRa018bII</strain>
    </source>
</reference>
<evidence type="ECO:0000313" key="3">
    <source>
        <dbReference type="Proteomes" id="UP000824998"/>
    </source>
</evidence>
<feature type="compositionally biased region" description="Basic and acidic residues" evidence="1">
    <location>
        <begin position="231"/>
        <end position="247"/>
    </location>
</feature>